<organism evidence="5 6">
    <name type="scientific">Brevundimonas aurantiaca</name>
    <dbReference type="NCBI Taxonomy" id="74316"/>
    <lineage>
        <taxon>Bacteria</taxon>
        <taxon>Pseudomonadati</taxon>
        <taxon>Pseudomonadota</taxon>
        <taxon>Alphaproteobacteria</taxon>
        <taxon>Caulobacterales</taxon>
        <taxon>Caulobacteraceae</taxon>
        <taxon>Brevundimonas</taxon>
    </lineage>
</organism>
<dbReference type="EMBL" id="JACHOQ010000004">
    <property type="protein sequence ID" value="MBB5740378.1"/>
    <property type="molecule type" value="Genomic_DNA"/>
</dbReference>
<dbReference type="Pfam" id="PF23666">
    <property type="entry name" value="Rcc01698_C"/>
    <property type="match status" value="1"/>
</dbReference>
<accession>A0A7W9C786</accession>
<dbReference type="Pfam" id="PF13550">
    <property type="entry name" value="Phage-tail_3"/>
    <property type="match status" value="1"/>
</dbReference>
<protein>
    <recommendedName>
        <fullName evidence="7">Host specificity protein</fullName>
    </recommendedName>
</protein>
<feature type="region of interest" description="Disordered" evidence="1">
    <location>
        <begin position="320"/>
        <end position="351"/>
    </location>
</feature>
<dbReference type="Gene3D" id="3.20.20.80">
    <property type="entry name" value="Glycosidases"/>
    <property type="match status" value="1"/>
</dbReference>
<evidence type="ECO:0000259" key="2">
    <source>
        <dbReference type="Pfam" id="PF13547"/>
    </source>
</evidence>
<keyword evidence="6" id="KW-1185">Reference proteome</keyword>
<proteinExistence type="predicted"/>
<dbReference type="Pfam" id="PF13547">
    <property type="entry name" value="GTA_TIM"/>
    <property type="match status" value="1"/>
</dbReference>
<evidence type="ECO:0000259" key="3">
    <source>
        <dbReference type="Pfam" id="PF13550"/>
    </source>
</evidence>
<dbReference type="Proteomes" id="UP000527324">
    <property type="component" value="Unassembled WGS sequence"/>
</dbReference>
<feature type="domain" description="Tip attachment protein J" evidence="3">
    <location>
        <begin position="759"/>
        <end position="922"/>
    </location>
</feature>
<dbReference type="InterPro" id="IPR032876">
    <property type="entry name" value="J_dom"/>
</dbReference>
<evidence type="ECO:0000313" key="5">
    <source>
        <dbReference type="EMBL" id="MBB5740378.1"/>
    </source>
</evidence>
<dbReference type="AlphaFoldDB" id="A0A7W9C786"/>
<dbReference type="InterPro" id="IPR017853">
    <property type="entry name" value="GH"/>
</dbReference>
<feature type="compositionally biased region" description="Low complexity" evidence="1">
    <location>
        <begin position="330"/>
        <end position="350"/>
    </location>
</feature>
<name>A0A7W9C786_9CAUL</name>
<dbReference type="CDD" id="cd19607">
    <property type="entry name" value="GTA_TIM-barrel-like"/>
    <property type="match status" value="1"/>
</dbReference>
<feature type="domain" description="Rcc01698-like C-terminal" evidence="4">
    <location>
        <begin position="1013"/>
        <end position="1109"/>
    </location>
</feature>
<dbReference type="InterPro" id="IPR025195">
    <property type="entry name" value="GTA_TIM_dom"/>
</dbReference>
<feature type="domain" description="GTA TIM-barrel-like" evidence="2">
    <location>
        <begin position="409"/>
        <end position="700"/>
    </location>
</feature>
<dbReference type="SUPFAM" id="SSF51445">
    <property type="entry name" value="(Trans)glycosidases"/>
    <property type="match status" value="1"/>
</dbReference>
<evidence type="ECO:0008006" key="7">
    <source>
        <dbReference type="Google" id="ProtNLM"/>
    </source>
</evidence>
<comment type="caution">
    <text evidence="5">The sequence shown here is derived from an EMBL/GenBank/DDBJ whole genome shotgun (WGS) entry which is preliminary data.</text>
</comment>
<gene>
    <name evidence="5" type="ORF">GGQ93_002096</name>
</gene>
<evidence type="ECO:0000313" key="6">
    <source>
        <dbReference type="Proteomes" id="UP000527324"/>
    </source>
</evidence>
<dbReference type="RefSeq" id="WP_183216827.1">
    <property type="nucleotide sequence ID" value="NZ_JACHOQ010000004.1"/>
</dbReference>
<sequence>MAQVVLSAVGQSVGGPVGRVIGATIGRVIDDRVIGSLSPARQLGPRLDGLKIQGTAEGAPMACVFGRARVAGQVIWAARFLEGKVKGRAGKGGPKTVDYAYSLSFAVALCEGEIDGIGRVWADGRLMELNGVAMRVHRGGEDQRPDPLIEAVEQDAPAYRGVAYVVFEDLPLGPFGDRVPQLSFEVFRRPRGAGPRLEDRLEGVCLIPGAGEFALATEAVVRREGLTRTTAENVHNGEGRADLIVSLDQLQAQLPNLKRVSLVVGWFGDDLRAGHCRVRPGVERRDKPTEPMIWSVAGVARHEAYEVSRAPSVGFAATSPTGGGLAPSVGSADTSPSGGGSAPAYGGTPSDESVRQAIRALKSRGLEVTLYPFVFMDCPGYPWRGRVAGTDGAGAAAEIAALFGGPEDWGLRRMALHYAGIAAEEGADGLLIGSEMRGVTWTRDAAGGFPAVEQFRTLAAECRAVVGPGVKLSYAADWSEYFGRQAGGDVRFHLDPLWADPNIDHVSIDWYPPLTDWRDGDGGLDAARFDGAADPAYLAAGVAGGEGFEWYYASASDRAAQVRTPISDGAHGEDWLFRPKDLKGWWSNLHYDRPGGVRAATPTAWRPGMKPVRLTEFGCAAVDRGGNAPNLFQDPKSGESALPPFSTGARDDAVQRAALEAVLGHFAAPENNPVSPVYGGPMLAGADAWCWDARPYPAFPARAEVWADAGAWRAGHWLNGRLAGDGADLVAAVLARGGLAADERIIEGVEGAAAGYVIDRPMRTRDALEPLLAAFDAVAAERDGRVSVLGRTASGTVLSRDGLALPRAGGAETATRRLEARLGAARVRFVDETADYQTGAVTARAEDGRAEDGRAATGGGVDLDLPLVCGDGLARAMAERALEAEQAETVVLTLGPLEALAAEPGDVVRLEGRDGDWRVARVAAEETPAITLEPVGARRLYEDQGGGRGGEGPATTGAPFLALLDLPPLIGSEDDARPVAAAAVEPWRPMRLHAGPSAGALTARADLDAPTPVGVLVEPLRPGATGRWDTVNALVVRVEGAAPQSAAETAVLGGANTLAIQTTGGWEVAQYRSATLIAPDVWRLSGLLRGQQGTEAEMRAGAAAGAVVVFLEPRAARAEIGRAERGLPLVCRVGPAGAAPGGAGFREAGFTLRGLYDRPWSPAGLTVRASAEGRRISWTPRVRLYGDGWDGEPTPVDPMRFRLRVTHRGAVVRTMEVETTTALYAAADAAVDFPGGPPPTARIAVAQWGEGFGWGAEAEIGLEPDGFGRNRAAVPTEA</sequence>
<evidence type="ECO:0000256" key="1">
    <source>
        <dbReference type="SAM" id="MobiDB-lite"/>
    </source>
</evidence>
<dbReference type="InterPro" id="IPR056490">
    <property type="entry name" value="Rcc01698_C"/>
</dbReference>
<evidence type="ECO:0000259" key="4">
    <source>
        <dbReference type="Pfam" id="PF23666"/>
    </source>
</evidence>
<reference evidence="5 6" key="1">
    <citation type="submission" date="2020-08" db="EMBL/GenBank/DDBJ databases">
        <title>Genomic Encyclopedia of Type Strains, Phase IV (KMG-IV): sequencing the most valuable type-strain genomes for metagenomic binning, comparative biology and taxonomic classification.</title>
        <authorList>
            <person name="Goeker M."/>
        </authorList>
    </citation>
    <scope>NUCLEOTIDE SEQUENCE [LARGE SCALE GENOMIC DNA]</scope>
    <source>
        <strain evidence="5 6">DSM 4731</strain>
    </source>
</reference>